<dbReference type="SUPFAM" id="SSF82114">
    <property type="entry name" value="Riboflavin kinase-like"/>
    <property type="match status" value="1"/>
</dbReference>
<dbReference type="InterPro" id="IPR036412">
    <property type="entry name" value="HAD-like_sf"/>
</dbReference>
<feature type="domain" description="Riboflavin kinase" evidence="8">
    <location>
        <begin position="262"/>
        <end position="326"/>
    </location>
</feature>
<dbReference type="SFLD" id="SFLDS00003">
    <property type="entry name" value="Haloacid_Dehalogenase"/>
    <property type="match status" value="1"/>
</dbReference>
<dbReference type="Gene3D" id="3.40.50.1000">
    <property type="entry name" value="HAD superfamily/HAD-like"/>
    <property type="match status" value="1"/>
</dbReference>
<dbReference type="PANTHER" id="PTHR18901">
    <property type="entry name" value="2-DEOXYGLUCOSE-6-PHOSPHATE PHOSPHATASE 2"/>
    <property type="match status" value="1"/>
</dbReference>
<gene>
    <name evidence="9" type="ORF">IFM89_019460</name>
</gene>
<keyword evidence="7" id="KW-0067">ATP-binding</keyword>
<dbReference type="InterPro" id="IPR041492">
    <property type="entry name" value="HAD_2"/>
</dbReference>
<protein>
    <recommendedName>
        <fullName evidence="2">riboflavin kinase</fullName>
        <ecNumber evidence="2">2.7.1.26</ecNumber>
    </recommendedName>
</protein>
<dbReference type="AlphaFoldDB" id="A0A835GYF6"/>
<accession>A0A835GYF6</accession>
<dbReference type="Gene3D" id="2.40.30.30">
    <property type="entry name" value="Riboflavin kinase-like"/>
    <property type="match status" value="1"/>
</dbReference>
<dbReference type="FunFam" id="1.10.150.240:FF:000001">
    <property type="entry name" value="Haloacid dehalogenase-like hydrolase domain"/>
    <property type="match status" value="1"/>
</dbReference>
<evidence type="ECO:0000313" key="10">
    <source>
        <dbReference type="Proteomes" id="UP000631114"/>
    </source>
</evidence>
<dbReference type="Pfam" id="PF01687">
    <property type="entry name" value="Flavokinase"/>
    <property type="match status" value="1"/>
</dbReference>
<evidence type="ECO:0000256" key="4">
    <source>
        <dbReference type="ARBA" id="ARBA00022643"/>
    </source>
</evidence>
<dbReference type="InterPro" id="IPR023198">
    <property type="entry name" value="PGP-like_dom2"/>
</dbReference>
<dbReference type="InterPro" id="IPR023214">
    <property type="entry name" value="HAD_sf"/>
</dbReference>
<evidence type="ECO:0000256" key="3">
    <source>
        <dbReference type="ARBA" id="ARBA00022630"/>
    </source>
</evidence>
<dbReference type="GO" id="GO:0009231">
    <property type="term" value="P:riboflavin biosynthetic process"/>
    <property type="evidence" value="ECO:0007669"/>
    <property type="project" value="InterPro"/>
</dbReference>
<dbReference type="GO" id="GO:0009398">
    <property type="term" value="P:FMN biosynthetic process"/>
    <property type="evidence" value="ECO:0007669"/>
    <property type="project" value="UniProtKB-UniPathway"/>
</dbReference>
<evidence type="ECO:0000256" key="2">
    <source>
        <dbReference type="ARBA" id="ARBA00012105"/>
    </source>
</evidence>
<dbReference type="EC" id="2.7.1.26" evidence="2"/>
<dbReference type="GO" id="GO:0008531">
    <property type="term" value="F:riboflavin kinase activity"/>
    <property type="evidence" value="ECO:0007669"/>
    <property type="project" value="UniProtKB-EC"/>
</dbReference>
<dbReference type="NCBIfam" id="TIGR01509">
    <property type="entry name" value="HAD-SF-IA-v3"/>
    <property type="match status" value="1"/>
</dbReference>
<dbReference type="OrthoDB" id="276388at2759"/>
<name>A0A835GYF6_9MAGN</name>
<dbReference type="PANTHER" id="PTHR18901:SF44">
    <property type="entry name" value="OS01G0757900 PROTEIN"/>
    <property type="match status" value="1"/>
</dbReference>
<dbReference type="Pfam" id="PF13419">
    <property type="entry name" value="HAD_2"/>
    <property type="match status" value="1"/>
</dbReference>
<dbReference type="UniPathway" id="UPA00276">
    <property type="reaction ID" value="UER00406"/>
</dbReference>
<dbReference type="SUPFAM" id="SSF56784">
    <property type="entry name" value="HAD-like"/>
    <property type="match status" value="1"/>
</dbReference>
<evidence type="ECO:0000256" key="1">
    <source>
        <dbReference type="ARBA" id="ARBA00005201"/>
    </source>
</evidence>
<dbReference type="InterPro" id="IPR023465">
    <property type="entry name" value="Riboflavin_kinase_dom_sf"/>
</dbReference>
<dbReference type="SFLD" id="SFLDG01129">
    <property type="entry name" value="C1.5:_HAD__Beta-PGM__Phosphata"/>
    <property type="match status" value="1"/>
</dbReference>
<comment type="pathway">
    <text evidence="1">Cofactor biosynthesis; FMN biosynthesis; FMN from riboflavin (ATP route): step 1/1.</text>
</comment>
<dbReference type="FunFam" id="3.40.50.1000:FF:000119">
    <property type="entry name" value="Bifunctional riboflavin kinase/FMN phosphatase"/>
    <property type="match status" value="1"/>
</dbReference>
<reference evidence="9 10" key="1">
    <citation type="submission" date="2020-10" db="EMBL/GenBank/DDBJ databases">
        <title>The Coptis chinensis genome and diversification of protoberbering-type alkaloids.</title>
        <authorList>
            <person name="Wang B."/>
            <person name="Shu S."/>
            <person name="Song C."/>
            <person name="Liu Y."/>
        </authorList>
    </citation>
    <scope>NUCLEOTIDE SEQUENCE [LARGE SCALE GENOMIC DNA]</scope>
    <source>
        <strain evidence="9">HL-2020</strain>
        <tissue evidence="9">Leaf</tissue>
    </source>
</reference>
<evidence type="ECO:0000259" key="8">
    <source>
        <dbReference type="Pfam" id="PF01687"/>
    </source>
</evidence>
<evidence type="ECO:0000256" key="6">
    <source>
        <dbReference type="ARBA" id="ARBA00022741"/>
    </source>
</evidence>
<dbReference type="Proteomes" id="UP000631114">
    <property type="component" value="Unassembled WGS sequence"/>
</dbReference>
<dbReference type="GO" id="GO:0006114">
    <property type="term" value="P:glycerol biosynthetic process"/>
    <property type="evidence" value="ECO:0007669"/>
    <property type="project" value="TreeGrafter"/>
</dbReference>
<proteinExistence type="predicted"/>
<dbReference type="GO" id="GO:0005524">
    <property type="term" value="F:ATP binding"/>
    <property type="evidence" value="ECO:0007669"/>
    <property type="project" value="UniProtKB-KW"/>
</dbReference>
<dbReference type="GO" id="GO:0043136">
    <property type="term" value="F:sn-glycerol 3-phosphatase activity"/>
    <property type="evidence" value="ECO:0007669"/>
    <property type="project" value="TreeGrafter"/>
</dbReference>
<keyword evidence="5" id="KW-0808">Transferase</keyword>
<dbReference type="InterPro" id="IPR006439">
    <property type="entry name" value="HAD-SF_hydro_IA"/>
</dbReference>
<dbReference type="EMBL" id="JADFTS010000009">
    <property type="protein sequence ID" value="KAF9589144.1"/>
    <property type="molecule type" value="Genomic_DNA"/>
</dbReference>
<keyword evidence="4" id="KW-0288">FMN</keyword>
<keyword evidence="3" id="KW-0285">Flavoprotein</keyword>
<keyword evidence="6" id="KW-0547">Nucleotide-binding</keyword>
<organism evidence="9 10">
    <name type="scientific">Coptis chinensis</name>
    <dbReference type="NCBI Taxonomy" id="261450"/>
    <lineage>
        <taxon>Eukaryota</taxon>
        <taxon>Viridiplantae</taxon>
        <taxon>Streptophyta</taxon>
        <taxon>Embryophyta</taxon>
        <taxon>Tracheophyta</taxon>
        <taxon>Spermatophyta</taxon>
        <taxon>Magnoliopsida</taxon>
        <taxon>Ranunculales</taxon>
        <taxon>Ranunculaceae</taxon>
        <taxon>Coptidoideae</taxon>
        <taxon>Coptis</taxon>
    </lineage>
</organism>
<evidence type="ECO:0000256" key="7">
    <source>
        <dbReference type="ARBA" id="ARBA00022840"/>
    </source>
</evidence>
<keyword evidence="10" id="KW-1185">Reference proteome</keyword>
<comment type="caution">
    <text evidence="9">The sequence shown here is derived from an EMBL/GenBank/DDBJ whole genome shotgun (WGS) entry which is preliminary data.</text>
</comment>
<dbReference type="Gene3D" id="1.10.150.240">
    <property type="entry name" value="Putative phosphatase, domain 2"/>
    <property type="match status" value="1"/>
</dbReference>
<dbReference type="InterPro" id="IPR015865">
    <property type="entry name" value="Riboflavin_kinase_bac/euk"/>
</dbReference>
<sequence>MTCNGDMKVLGVILDLDGTLLNTEKATKDILKEFLERYGKVVDRDKEDKRLGMMHMESVTSMVKDYELPLTPDQFSKEIRPLYHQKWPLAKPLPGANRLIRHLHNHGIPFALASNSITKNIEKKISHQGWKELFSTVLGSDQVQSGKPSPDIFLEAAKRMGVDATRCVVIEDSVIGVMAGKAAGMKVVAVPSLKAQADRYSIADSVLNSLLEFRPELWGLSAFEDWMGNALPVEPMYLNGLVSNGLLCEVADDGPTALPDQVSGIYFGWAKLDTHEIIKIVVGIGWQQKSFSAVRVIKPFVVDAYDKDISGQKLQIVLVGYIRRLIYEASEMDLNVLEEDMSIAKEALDLPIFFHDRSNTLMDEAALMENNAALSEQE</sequence>
<dbReference type="SFLD" id="SFLDG01135">
    <property type="entry name" value="C1.5.6:_HAD__Beta-PGM__Phospha"/>
    <property type="match status" value="1"/>
</dbReference>
<evidence type="ECO:0000313" key="9">
    <source>
        <dbReference type="EMBL" id="KAF9589144.1"/>
    </source>
</evidence>
<evidence type="ECO:0000256" key="5">
    <source>
        <dbReference type="ARBA" id="ARBA00022679"/>
    </source>
</evidence>
<dbReference type="PRINTS" id="PR00413">
    <property type="entry name" value="HADHALOGNASE"/>
</dbReference>